<dbReference type="AlphaFoldDB" id="A0A8R2D3A4"/>
<reference evidence="5" key="1">
    <citation type="submission" date="2010-06" db="EMBL/GenBank/DDBJ databases">
        <authorList>
            <person name="Jiang H."/>
            <person name="Abraham K."/>
            <person name="Ali S."/>
            <person name="Alsbrooks S.L."/>
            <person name="Anim B.N."/>
            <person name="Anosike U.S."/>
            <person name="Attaway T."/>
            <person name="Bandaranaike D.P."/>
            <person name="Battles P.K."/>
            <person name="Bell S.N."/>
            <person name="Bell A.V."/>
            <person name="Beltran B."/>
            <person name="Bickham C."/>
            <person name="Bustamante Y."/>
            <person name="Caleb T."/>
            <person name="Canada A."/>
            <person name="Cardenas V."/>
            <person name="Carter K."/>
            <person name="Chacko J."/>
            <person name="Chandrabose M.N."/>
            <person name="Chavez D."/>
            <person name="Chavez A."/>
            <person name="Chen L."/>
            <person name="Chu H.-S."/>
            <person name="Claassen K.J."/>
            <person name="Cockrell R."/>
            <person name="Collins M."/>
            <person name="Cooper J.A."/>
            <person name="Cree A."/>
            <person name="Curry S.M."/>
            <person name="Da Y."/>
            <person name="Dao M.D."/>
            <person name="Das B."/>
            <person name="Davila M.-L."/>
            <person name="Davy-Carroll L."/>
            <person name="Denson S."/>
            <person name="Dinh H."/>
            <person name="Ebong V.E."/>
            <person name="Edwards J.R."/>
            <person name="Egan A."/>
            <person name="El-Daye J."/>
            <person name="Escobedo L."/>
            <person name="Fernandez S."/>
            <person name="Fernando P.R."/>
            <person name="Flagg N."/>
            <person name="Forbes L.D."/>
            <person name="Fowler R.G."/>
            <person name="Fu Q."/>
            <person name="Gabisi R.A."/>
            <person name="Ganer J."/>
            <person name="Garbino Pronczuk A."/>
            <person name="Garcia R.M."/>
            <person name="Garner T."/>
            <person name="Garrett T.E."/>
            <person name="Gonzalez D.A."/>
            <person name="Hamid H."/>
            <person name="Hawkins E.S."/>
            <person name="Hirani K."/>
            <person name="Hogues M.E."/>
            <person name="Hollins B."/>
            <person name="Hsiao C.-H."/>
            <person name="Jabil R."/>
            <person name="James M.L."/>
            <person name="Jhangiani S.N."/>
            <person name="Johnson B."/>
            <person name="Johnson Q."/>
            <person name="Joshi V."/>
            <person name="Kalu J.B."/>
            <person name="Kam C."/>
            <person name="Kashfia A."/>
            <person name="Keebler J."/>
            <person name="Kisamo H."/>
            <person name="Kovar C.L."/>
            <person name="Lago L.A."/>
            <person name="Lai C.-Y."/>
            <person name="Laidlaw J."/>
            <person name="Lara F."/>
            <person name="Le T.-K."/>
            <person name="Lee S.L."/>
            <person name="Legall F.H."/>
            <person name="Lemon S.J."/>
            <person name="Lewis L.R."/>
            <person name="Li B."/>
            <person name="Liu Y."/>
            <person name="Liu Y.-S."/>
            <person name="Lopez J."/>
            <person name="Lozado R.J."/>
            <person name="Lu J."/>
            <person name="Madu R.C."/>
            <person name="Maheshwari M."/>
            <person name="Maheshwari R."/>
            <person name="Malloy K."/>
            <person name="Martinez E."/>
            <person name="Mathew T."/>
            <person name="Mercado I.C."/>
            <person name="Mercado C."/>
            <person name="Meyer B."/>
            <person name="Montgomery K."/>
            <person name="Morgan M.B."/>
            <person name="Munidasa M."/>
            <person name="Nazareth L.V."/>
            <person name="Nelson J."/>
            <person name="Ng B.M."/>
            <person name="Nguyen N.B."/>
            <person name="Nguyen P.Q."/>
            <person name="Nguyen T."/>
            <person name="Obregon M."/>
            <person name="Okwuonu G.O."/>
            <person name="Onwere C.G."/>
            <person name="Orozco G."/>
            <person name="Parra A."/>
            <person name="Patel S."/>
            <person name="Patil S."/>
            <person name="Perez A."/>
            <person name="Perez Y."/>
            <person name="Pham C."/>
            <person name="Primus E.L."/>
            <person name="Pu L.-L."/>
            <person name="Puazo M."/>
            <person name="Qin X."/>
            <person name="Quiroz J.B."/>
            <person name="Reese J."/>
            <person name="Richards S."/>
            <person name="Rives C.M."/>
            <person name="Robberts R."/>
            <person name="Ruiz S.J."/>
            <person name="Ruiz M.J."/>
            <person name="Santibanez J."/>
            <person name="Schneider B.W."/>
            <person name="Sisson I."/>
            <person name="Smith M."/>
            <person name="Sodergren E."/>
            <person name="Song X.-Z."/>
            <person name="Song B.B."/>
            <person name="Summersgill H."/>
            <person name="Thelus R."/>
            <person name="Thornton R.D."/>
            <person name="Trejos Z.Y."/>
            <person name="Usmani K."/>
            <person name="Vattathil S."/>
            <person name="Villasana D."/>
            <person name="Walker D.L."/>
            <person name="Wang S."/>
            <person name="Wang K."/>
            <person name="White C.S."/>
            <person name="Williams A.C."/>
            <person name="Williamson J."/>
            <person name="Wilson K."/>
            <person name="Woghiren I.O."/>
            <person name="Woodworth J.R."/>
            <person name="Worley K.C."/>
            <person name="Wright R.A."/>
            <person name="Wu W."/>
            <person name="Young L."/>
            <person name="Zhang L."/>
            <person name="Zhang J."/>
            <person name="Zhu Y."/>
            <person name="Muzny D.M."/>
            <person name="Weinstock G."/>
            <person name="Gibbs R.A."/>
        </authorList>
    </citation>
    <scope>NUCLEOTIDE SEQUENCE [LARGE SCALE GENOMIC DNA]</scope>
    <source>
        <strain evidence="5">LSR1</strain>
    </source>
</reference>
<dbReference type="Pfam" id="PF02174">
    <property type="entry name" value="IRS"/>
    <property type="match status" value="1"/>
</dbReference>
<evidence type="ECO:0000259" key="3">
    <source>
        <dbReference type="PROSITE" id="PS51064"/>
    </source>
</evidence>
<dbReference type="InterPro" id="IPR011993">
    <property type="entry name" value="PH-like_dom_sf"/>
</dbReference>
<dbReference type="OrthoDB" id="6537982at2759"/>
<evidence type="ECO:0000256" key="1">
    <source>
        <dbReference type="SAM" id="MobiDB-lite"/>
    </source>
</evidence>
<keyword evidence="5" id="KW-1185">Reference proteome</keyword>
<dbReference type="PROSITE" id="PS51064">
    <property type="entry name" value="IRS_PTB"/>
    <property type="match status" value="1"/>
</dbReference>
<dbReference type="SMART" id="SM01244">
    <property type="entry name" value="IRS"/>
    <property type="match status" value="1"/>
</dbReference>
<accession>A0A8R2D3A4</accession>
<feature type="compositionally biased region" description="Low complexity" evidence="1">
    <location>
        <begin position="881"/>
        <end position="903"/>
    </location>
</feature>
<feature type="region of interest" description="Disordered" evidence="1">
    <location>
        <begin position="1120"/>
        <end position="1144"/>
    </location>
</feature>
<name>A0A8R2D3A4_ACYPI</name>
<dbReference type="InterPro" id="IPR002404">
    <property type="entry name" value="IRS_PTB"/>
</dbReference>
<organism evidence="4 5">
    <name type="scientific">Acyrthosiphon pisum</name>
    <name type="common">Pea aphid</name>
    <dbReference type="NCBI Taxonomy" id="7029"/>
    <lineage>
        <taxon>Eukaryota</taxon>
        <taxon>Metazoa</taxon>
        <taxon>Ecdysozoa</taxon>
        <taxon>Arthropoda</taxon>
        <taxon>Hexapoda</taxon>
        <taxon>Insecta</taxon>
        <taxon>Pterygota</taxon>
        <taxon>Neoptera</taxon>
        <taxon>Paraneoptera</taxon>
        <taxon>Hemiptera</taxon>
        <taxon>Sternorrhyncha</taxon>
        <taxon>Aphidomorpha</taxon>
        <taxon>Aphidoidea</taxon>
        <taxon>Aphididae</taxon>
        <taxon>Macrosiphini</taxon>
        <taxon>Acyrthosiphon</taxon>
    </lineage>
</organism>
<sequence>MTDSSYNSPARSYGSPARSLKMLDRVYGSPARSYCGDHSSATESEGEETLELLTEIPSSPDQTILDGWLKFRDNKKWRHRWGVMTKLSPAADCLHLQLYRDSKDRYKHGQTKASLSLQHFLGVESGFTLDKESNTIAIICQDVTVVLAFDTRERLIQWQVKISSNLGDDQQFLIQISSCPPKSKISAGPARLHIQDLRFSMTTGVPPRLAGVWELRHLRKYGVIENRFCYEGGSRCGKGEGLFVCFTDQGDDITRCMNLAAESKLATRKRALSRNMSVLESPSRRGLLSRLDSRASEYGADQSSFNQHSHDRSSEDNMCWPSNESRLDNSDFGDTASVGDYQDQNLQECTWTPETALERCASCISKLGALSRSSTMANTPGSMGFNPAWTMDNNVSSLNYIPEMNNGHQCCGYMSSQSSSSGGSAGCSSVCGTEYSVPRKVCGSMTDKINKIQSETCAPNRPPKPVHLKPETSTPVKKAPMPLPQQDTICVCRCTTLDKSRQSYLNNYDTPKILCPNTKLNKPYSSIQDEYYDTPRNIKSSLEVNPYGNYDTPPSPVAVHKKSNAGTPKQTDSPQCTGMCPCQRAMTCWSHNNWMTMPPRCRRSNHLTDNQNISNFTNNCQHNGAIYATVDVSKKKKHAEPPSSNYMNLEPAGGGGGKQQQPTMTRNGRKPTENYMNLEFSESLCYYENAKNVLTKAGLSNACDKCGHQKRCSGSGADEKGDYMTMEPVNGRMVETKRNQFPGYLPMCPTAAGNNNNNSSSNNNKNNNNNNNNSNSGNNKQQDMLKNIMNRGLAEKSASIPSLNEYKSTAASANGNDWKNVGGAADDPHRRRSSSADSSRCDDDGLTCGIGADRSSRGAGCSDHTSSAESMTSQIAKRPTDATSAGATSTASTVSDGSVAADDQQTALVHIRRSSSVPCKNNRDSSSSNDSGVSTGSLRYRGADFAEFELPLTTAMSTLRHRRTVAAATAAASGGSADGSIDCGGRVTVTGCVHGSLPRRSKSTDRLKELSFRFQKFAGTMKSSSAGAEVPVCLKKDKGFNVEGNAGVPFLDSQSTSSYTSDMSDYIETLSLSSHSSSDTAHNENPRCGRPAKTTLKPRSGKEYHQIGFFLDGDLKVKSDIPPVPEKTETPSTRYAAAQESNVV</sequence>
<evidence type="ECO:0000259" key="2">
    <source>
        <dbReference type="PROSITE" id="PS50003"/>
    </source>
</evidence>
<dbReference type="EnsemblMetazoa" id="XM_016803426.2">
    <property type="protein sequence ID" value="XP_016658915.1"/>
    <property type="gene ID" value="LOC100160365"/>
</dbReference>
<feature type="compositionally biased region" description="Polar residues" evidence="1">
    <location>
        <begin position="863"/>
        <end position="875"/>
    </location>
</feature>
<dbReference type="PROSITE" id="PS50003">
    <property type="entry name" value="PH_DOMAIN"/>
    <property type="match status" value="1"/>
</dbReference>
<dbReference type="InterPro" id="IPR001849">
    <property type="entry name" value="PH_domain"/>
</dbReference>
<feature type="region of interest" description="Disordered" evidence="1">
    <location>
        <begin position="637"/>
        <end position="672"/>
    </location>
</feature>
<evidence type="ECO:0000313" key="4">
    <source>
        <dbReference type="EnsemblMetazoa" id="XP_016658915.1"/>
    </source>
</evidence>
<feature type="domain" description="PH" evidence="2">
    <location>
        <begin position="62"/>
        <end position="167"/>
    </location>
</feature>
<dbReference type="Proteomes" id="UP000007819">
    <property type="component" value="Chromosome A1"/>
</dbReference>
<proteinExistence type="predicted"/>
<dbReference type="Gene3D" id="2.30.29.30">
    <property type="entry name" value="Pleckstrin-homology domain (PH domain)/Phosphotyrosine-binding domain (PTB)"/>
    <property type="match status" value="2"/>
</dbReference>
<feature type="compositionally biased region" description="Low complexity" evidence="1">
    <location>
        <begin position="924"/>
        <end position="936"/>
    </location>
</feature>
<feature type="region of interest" description="Disordered" evidence="1">
    <location>
        <begin position="455"/>
        <end position="480"/>
    </location>
</feature>
<dbReference type="PANTHER" id="PTHR21636">
    <property type="entry name" value="PROTEIN DOK-7"/>
    <property type="match status" value="1"/>
</dbReference>
<dbReference type="SUPFAM" id="SSF50729">
    <property type="entry name" value="PH domain-like"/>
    <property type="match status" value="2"/>
</dbReference>
<dbReference type="GO" id="GO:0019901">
    <property type="term" value="F:protein kinase binding"/>
    <property type="evidence" value="ECO:0007669"/>
    <property type="project" value="InterPro"/>
</dbReference>
<feature type="region of interest" description="Disordered" evidence="1">
    <location>
        <begin position="1074"/>
        <end position="1101"/>
    </location>
</feature>
<dbReference type="GO" id="GO:0007528">
    <property type="term" value="P:neuromuscular junction development"/>
    <property type="evidence" value="ECO:0007669"/>
    <property type="project" value="TreeGrafter"/>
</dbReference>
<feature type="region of interest" description="Disordered" evidence="1">
    <location>
        <begin position="745"/>
        <end position="782"/>
    </location>
</feature>
<reference evidence="4" key="2">
    <citation type="submission" date="2022-06" db="UniProtKB">
        <authorList>
            <consortium name="EnsemblMetazoa"/>
        </authorList>
    </citation>
    <scope>IDENTIFICATION</scope>
</reference>
<protein>
    <recommendedName>
        <fullName evidence="6">Protein chico</fullName>
    </recommendedName>
</protein>
<feature type="domain" description="IRS-type PTB" evidence="3">
    <location>
        <begin position="166"/>
        <end position="271"/>
    </location>
</feature>
<dbReference type="SMART" id="SM00233">
    <property type="entry name" value="PH"/>
    <property type="match status" value="1"/>
</dbReference>
<feature type="region of interest" description="Disordered" evidence="1">
    <location>
        <begin position="298"/>
        <end position="319"/>
    </location>
</feature>
<feature type="compositionally biased region" description="Low complexity" evidence="1">
    <location>
        <begin position="753"/>
        <end position="780"/>
    </location>
</feature>
<dbReference type="PANTHER" id="PTHR21636:SF2">
    <property type="entry name" value="PROTEIN DOK-7"/>
    <property type="match status" value="1"/>
</dbReference>
<dbReference type="RefSeq" id="XP_016658915.1">
    <property type="nucleotide sequence ID" value="XM_016803426.2"/>
</dbReference>
<evidence type="ECO:0008006" key="6">
    <source>
        <dbReference type="Google" id="ProtNLM"/>
    </source>
</evidence>
<dbReference type="GeneID" id="100160365"/>
<feature type="region of interest" description="Disordered" evidence="1">
    <location>
        <begin position="811"/>
        <end position="936"/>
    </location>
</feature>
<evidence type="ECO:0000313" key="5">
    <source>
        <dbReference type="Proteomes" id="UP000007819"/>
    </source>
</evidence>
<dbReference type="InterPro" id="IPR037746">
    <property type="entry name" value="Dok-7"/>
</dbReference>